<feature type="compositionally biased region" description="Basic residues" evidence="6">
    <location>
        <begin position="306"/>
        <end position="319"/>
    </location>
</feature>
<gene>
    <name evidence="7" type="ORF">M427DRAFT_139753</name>
</gene>
<proteinExistence type="inferred from homology"/>
<keyword evidence="8" id="KW-1185">Reference proteome</keyword>
<evidence type="ECO:0000256" key="5">
    <source>
        <dbReference type="ARBA" id="ARBA00023242"/>
    </source>
</evidence>
<dbReference type="PANTHER" id="PTHR14152:SF5">
    <property type="entry name" value="U4_U6.U5 TRI-SNRNP-ASSOCIATED PROTEIN 1"/>
    <property type="match status" value="1"/>
</dbReference>
<feature type="compositionally biased region" description="Basic and acidic residues" evidence="6">
    <location>
        <begin position="618"/>
        <end position="644"/>
    </location>
</feature>
<accession>A0A139A0C1</accession>
<feature type="region of interest" description="Disordered" evidence="6">
    <location>
        <begin position="772"/>
        <end position="814"/>
    </location>
</feature>
<dbReference type="AlphaFoldDB" id="A0A139A0C1"/>
<dbReference type="EMBL" id="KQ965832">
    <property type="protein sequence ID" value="KXS10209.1"/>
    <property type="molecule type" value="Genomic_DNA"/>
</dbReference>
<feature type="compositionally biased region" description="Basic and acidic residues" evidence="6">
    <location>
        <begin position="394"/>
        <end position="403"/>
    </location>
</feature>
<feature type="compositionally biased region" description="Polar residues" evidence="6">
    <location>
        <begin position="349"/>
        <end position="361"/>
    </location>
</feature>
<feature type="region of interest" description="Disordered" evidence="6">
    <location>
        <begin position="29"/>
        <end position="60"/>
    </location>
</feature>
<evidence type="ECO:0008006" key="9">
    <source>
        <dbReference type="Google" id="ProtNLM"/>
    </source>
</evidence>
<evidence type="ECO:0000256" key="3">
    <source>
        <dbReference type="ARBA" id="ARBA00022664"/>
    </source>
</evidence>
<evidence type="ECO:0000313" key="8">
    <source>
        <dbReference type="Proteomes" id="UP000070544"/>
    </source>
</evidence>
<sequence>MSGDGGDIALSIDETNKLRISLGLKPLQVDGDVASGGGEPKERDADAEAEENYTEYRSKEKAQLERTAALDRIARSRNKRLLNAKLAGATLASDTLPDEGGAGADVDDPLAWVKRSRVRQHELAERRRKEQEEMDRQAEEQAKKEYVVSGVRVGHRAEDLVEAGEAILVLKDSTIEENEAEGDELVSNIMTEKERLARKADLAKKKPGYNPFETAADAGAGASRGILSQYDEEIDGVEKDSFVIGAGGRVAVEEERERRRDAAERARLGVGLTGRKEDLQYGKTGEIRDYMTKEEDEAAQTEATFKKTKKKSKKDRKARTRDEVDEGTGNDAVGDVDMAPPSGPVDSFAFSNATQDTSGTNFVDDEDLQAALARQRRLAARKRAREQAVAAPEDIARMIKREEEGGDTGESATTWAVDGDAEMGVVKDEDNEEGDEADPLVLSDTTEFVRNLPSVSVFQERQIAAERRRRAAELAVSARPGGAGGDVDMPAKEEEDEAIEEMDVDGRGRGGSADASDEDGDVGDVAARARMRKGGWTEAAEDGEIETKGSVLERIEEGGGREGTPDEDELAGIVEEPLVGSGLGAALTYLNSRGMLEKPTPELEERENLLRKRLQWAEDQKKKDARRKMEDLWRKEARKREEAKKKKGGGGGQQSYWEEEERAREEAMIERQRARELEDKFKDYKPVVNIEYTNEFGIKMDEKEAFKYLSHRFHGKGSGKQKIEKRLLKIQDKLKEEAASSSAPIGAVQKLQEATKRMGQPHIVLQVGNRGVAPVLPPVSGPSDPSKSGAAALSKPKKRKGDDPSGTGKKAKKG</sequence>
<dbReference type="OMA" id="KRRDYTG"/>
<keyword evidence="3" id="KW-0507">mRNA processing</keyword>
<feature type="region of interest" description="Disordered" evidence="6">
    <location>
        <begin position="383"/>
        <end position="442"/>
    </location>
</feature>
<reference evidence="7 8" key="1">
    <citation type="journal article" date="2015" name="Genome Biol. Evol.">
        <title>Phylogenomic analyses indicate that early fungi evolved digesting cell walls of algal ancestors of land plants.</title>
        <authorList>
            <person name="Chang Y."/>
            <person name="Wang S."/>
            <person name="Sekimoto S."/>
            <person name="Aerts A.L."/>
            <person name="Choi C."/>
            <person name="Clum A."/>
            <person name="LaButti K.M."/>
            <person name="Lindquist E.A."/>
            <person name="Yee Ngan C."/>
            <person name="Ohm R.A."/>
            <person name="Salamov A.A."/>
            <person name="Grigoriev I.V."/>
            <person name="Spatafora J.W."/>
            <person name="Berbee M.L."/>
        </authorList>
    </citation>
    <scope>NUCLEOTIDE SEQUENCE [LARGE SCALE GENOMIC DNA]</scope>
    <source>
        <strain evidence="7 8">JEL478</strain>
    </source>
</reference>
<dbReference type="GO" id="GO:0046540">
    <property type="term" value="C:U4/U6 x U5 tri-snRNP complex"/>
    <property type="evidence" value="ECO:0007669"/>
    <property type="project" value="InterPro"/>
</dbReference>
<organism evidence="7 8">
    <name type="scientific">Gonapodya prolifera (strain JEL478)</name>
    <name type="common">Monoblepharis prolifera</name>
    <dbReference type="NCBI Taxonomy" id="1344416"/>
    <lineage>
        <taxon>Eukaryota</taxon>
        <taxon>Fungi</taxon>
        <taxon>Fungi incertae sedis</taxon>
        <taxon>Chytridiomycota</taxon>
        <taxon>Chytridiomycota incertae sedis</taxon>
        <taxon>Monoblepharidomycetes</taxon>
        <taxon>Monoblepharidales</taxon>
        <taxon>Gonapodyaceae</taxon>
        <taxon>Gonapodya</taxon>
    </lineage>
</organism>
<protein>
    <recommendedName>
        <fullName evidence="9">SART-1 protein</fullName>
    </recommendedName>
</protein>
<feature type="region of interest" description="Disordered" evidence="6">
    <location>
        <begin position="292"/>
        <end position="362"/>
    </location>
</feature>
<dbReference type="STRING" id="1344416.A0A139A0C1"/>
<evidence type="ECO:0000256" key="2">
    <source>
        <dbReference type="ARBA" id="ARBA00006076"/>
    </source>
</evidence>
<name>A0A139A0C1_GONPJ</name>
<dbReference type="GO" id="GO:0045292">
    <property type="term" value="P:mRNA cis splicing, via spliceosome"/>
    <property type="evidence" value="ECO:0007669"/>
    <property type="project" value="TreeGrafter"/>
</dbReference>
<feature type="region of interest" description="Disordered" evidence="6">
    <location>
        <begin position="618"/>
        <end position="669"/>
    </location>
</feature>
<evidence type="ECO:0000256" key="1">
    <source>
        <dbReference type="ARBA" id="ARBA00004123"/>
    </source>
</evidence>
<dbReference type="OrthoDB" id="5583at2759"/>
<keyword evidence="5" id="KW-0539">Nucleus</keyword>
<feature type="region of interest" description="Disordered" evidence="6">
    <location>
        <begin position="468"/>
        <end position="524"/>
    </location>
</feature>
<feature type="compositionally biased region" description="Acidic residues" evidence="6">
    <location>
        <begin position="429"/>
        <end position="438"/>
    </location>
</feature>
<comment type="subcellular location">
    <subcellularLocation>
        <location evidence="1">Nucleus</location>
    </subcellularLocation>
</comment>
<dbReference type="PANTHER" id="PTHR14152">
    <property type="entry name" value="SQUAMOUS CELL CARCINOMA ANTIGEN RECOGNISED BY CYTOTOXIC T LYMPHOCYTES"/>
    <property type="match status" value="1"/>
</dbReference>
<dbReference type="Pfam" id="PF19252">
    <property type="entry name" value="HIND"/>
    <property type="match status" value="1"/>
</dbReference>
<evidence type="ECO:0000256" key="6">
    <source>
        <dbReference type="SAM" id="MobiDB-lite"/>
    </source>
</evidence>
<evidence type="ECO:0000313" key="7">
    <source>
        <dbReference type="EMBL" id="KXS10209.1"/>
    </source>
</evidence>
<dbReference type="GO" id="GO:0000481">
    <property type="term" value="P:maturation of 5S rRNA"/>
    <property type="evidence" value="ECO:0007669"/>
    <property type="project" value="TreeGrafter"/>
</dbReference>
<evidence type="ECO:0000256" key="4">
    <source>
        <dbReference type="ARBA" id="ARBA00023187"/>
    </source>
</evidence>
<dbReference type="InterPro" id="IPR005011">
    <property type="entry name" value="SNU66/SART1"/>
</dbReference>
<comment type="similarity">
    <text evidence="2">Belongs to the SNU66/SART1 family.</text>
</comment>
<feature type="compositionally biased region" description="Basic and acidic residues" evidence="6">
    <location>
        <begin position="119"/>
        <end position="143"/>
    </location>
</feature>
<keyword evidence="4" id="KW-0508">mRNA splicing</keyword>
<dbReference type="Proteomes" id="UP000070544">
    <property type="component" value="Unassembled WGS sequence"/>
</dbReference>
<dbReference type="Pfam" id="PF03343">
    <property type="entry name" value="SART-1"/>
    <property type="match status" value="1"/>
</dbReference>
<dbReference type="InterPro" id="IPR045347">
    <property type="entry name" value="HIND"/>
</dbReference>
<feature type="region of interest" description="Disordered" evidence="6">
    <location>
        <begin position="89"/>
        <end position="143"/>
    </location>
</feature>
<feature type="compositionally biased region" description="Acidic residues" evidence="6">
    <location>
        <begin position="493"/>
        <end position="503"/>
    </location>
</feature>